<accession>A0A1Y1KNN2</accession>
<keyword evidence="1" id="KW-0472">Membrane</keyword>
<feature type="transmembrane region" description="Helical" evidence="1">
    <location>
        <begin position="38"/>
        <end position="57"/>
    </location>
</feature>
<evidence type="ECO:0000256" key="1">
    <source>
        <dbReference type="SAM" id="Phobius"/>
    </source>
</evidence>
<protein>
    <recommendedName>
        <fullName evidence="3">PiggyBac transposable element-derived protein domain-containing protein</fullName>
    </recommendedName>
</protein>
<keyword evidence="1" id="KW-0812">Transmembrane</keyword>
<name>A0A1Y1KNN2_PHOPY</name>
<reference evidence="2" key="1">
    <citation type="journal article" date="2016" name="Sci. Rep.">
        <title>Molecular characterization of firefly nuptial gifts: a multi-omics approach sheds light on postcopulatory sexual selection.</title>
        <authorList>
            <person name="Al-Wathiqui N."/>
            <person name="Fallon T.R."/>
            <person name="South A."/>
            <person name="Weng J.K."/>
            <person name="Lewis S.M."/>
        </authorList>
    </citation>
    <scope>NUCLEOTIDE SEQUENCE</scope>
</reference>
<dbReference type="EMBL" id="GEZM01083718">
    <property type="protein sequence ID" value="JAV61056.1"/>
    <property type="molecule type" value="Transcribed_RNA"/>
</dbReference>
<organism evidence="2">
    <name type="scientific">Photinus pyralis</name>
    <name type="common">Common eastern firefly</name>
    <name type="synonym">Lampyris pyralis</name>
    <dbReference type="NCBI Taxonomy" id="7054"/>
    <lineage>
        <taxon>Eukaryota</taxon>
        <taxon>Metazoa</taxon>
        <taxon>Ecdysozoa</taxon>
        <taxon>Arthropoda</taxon>
        <taxon>Hexapoda</taxon>
        <taxon>Insecta</taxon>
        <taxon>Pterygota</taxon>
        <taxon>Neoptera</taxon>
        <taxon>Endopterygota</taxon>
        <taxon>Coleoptera</taxon>
        <taxon>Polyphaga</taxon>
        <taxon>Elateriformia</taxon>
        <taxon>Elateroidea</taxon>
        <taxon>Lampyridae</taxon>
        <taxon>Lampyrinae</taxon>
        <taxon>Photinus</taxon>
    </lineage>
</organism>
<dbReference type="AlphaFoldDB" id="A0A1Y1KNN2"/>
<evidence type="ECO:0000313" key="2">
    <source>
        <dbReference type="EMBL" id="JAV61056.1"/>
    </source>
</evidence>
<evidence type="ECO:0008006" key="3">
    <source>
        <dbReference type="Google" id="ProtNLM"/>
    </source>
</evidence>
<sequence>MLKHYNYVIMETLNEHVCNFNMEYFLNNQNGTSAHIDVFKHISLLIVVSFLSATYYIKRNPRYFKSAWWLFEENLLPYLKAIKKFIKTCKEVQPAPFTGTNL</sequence>
<proteinExistence type="predicted"/>
<keyword evidence="1" id="KW-1133">Transmembrane helix</keyword>